<proteinExistence type="predicted"/>
<sequence length="316" mass="33661">MTDSSFTKKKLKISFDIVDNGFNGGDETLDILGHRVSCQIENAAFESGVTCALRIEGMHLSDMNRLSTLQAGFVQQSQNSVTVLASDGGPYQAVFSDGVVEAFIDFSGAPNIAFVVMAQTMAIPAAMKISTTSFKDSVAVADIMKTIADKAGLTFQNNGVTQVLAGGVYYEGTAAMQMQAVAAATRITYCVAMNVLSIWPEQVKADSAQVEISADNGMMGYPAYSQYGVSVRTLFNSSIGFHTTIKLDSKYSPAAWVNNYGQLNGLSKTALHSPSNGVWVAIKVQHDLQSETPGGLWTTLIEAARPDFAGLVAYAV</sequence>
<dbReference type="STRING" id="1120919.GCA_000429165_02854"/>
<dbReference type="Pfam" id="PF22759">
    <property type="entry name" value="E217_GP41"/>
    <property type="match status" value="1"/>
</dbReference>
<protein>
    <submittedName>
        <fullName evidence="1">Uncharacterized protein</fullName>
    </submittedName>
</protein>
<evidence type="ECO:0000313" key="2">
    <source>
        <dbReference type="Proteomes" id="UP000321635"/>
    </source>
</evidence>
<name>A0A511XD26_9PROT</name>
<keyword evidence="2" id="KW-1185">Reference proteome</keyword>
<dbReference type="RefSeq" id="WP_026398457.1">
    <property type="nucleotide sequence ID" value="NZ_AUBI01000012.1"/>
</dbReference>
<reference evidence="1 2" key="1">
    <citation type="submission" date="2019-07" db="EMBL/GenBank/DDBJ databases">
        <title>Whole genome shotgun sequence of Acetobacter nitrogenifigens NBRC 105050.</title>
        <authorList>
            <person name="Hosoyama A."/>
            <person name="Uohara A."/>
            <person name="Ohji S."/>
            <person name="Ichikawa N."/>
        </authorList>
    </citation>
    <scope>NUCLEOTIDE SEQUENCE [LARGE SCALE GENOMIC DNA]</scope>
    <source>
        <strain evidence="1 2">NBRC 105050</strain>
    </source>
</reference>
<dbReference type="InterPro" id="IPR054496">
    <property type="entry name" value="E217_GP41"/>
</dbReference>
<gene>
    <name evidence="1" type="ORF">ANI02nite_27470</name>
</gene>
<evidence type="ECO:0000313" key="1">
    <source>
        <dbReference type="EMBL" id="GEN60863.1"/>
    </source>
</evidence>
<comment type="caution">
    <text evidence="1">The sequence shown here is derived from an EMBL/GenBank/DDBJ whole genome shotgun (WGS) entry which is preliminary data.</text>
</comment>
<accession>A0A511XD26</accession>
<dbReference type="EMBL" id="BJYF01000021">
    <property type="protein sequence ID" value="GEN60863.1"/>
    <property type="molecule type" value="Genomic_DNA"/>
</dbReference>
<dbReference type="AlphaFoldDB" id="A0A511XD26"/>
<dbReference type="Proteomes" id="UP000321635">
    <property type="component" value="Unassembled WGS sequence"/>
</dbReference>
<organism evidence="1 2">
    <name type="scientific">Acetobacter nitrogenifigens DSM 23921 = NBRC 105050</name>
    <dbReference type="NCBI Taxonomy" id="1120919"/>
    <lineage>
        <taxon>Bacteria</taxon>
        <taxon>Pseudomonadati</taxon>
        <taxon>Pseudomonadota</taxon>
        <taxon>Alphaproteobacteria</taxon>
        <taxon>Acetobacterales</taxon>
        <taxon>Acetobacteraceae</taxon>
        <taxon>Acetobacter</taxon>
    </lineage>
</organism>